<evidence type="ECO:0000256" key="3">
    <source>
        <dbReference type="ARBA" id="ARBA00022692"/>
    </source>
</evidence>
<feature type="transmembrane region" description="Helical" evidence="8">
    <location>
        <begin position="566"/>
        <end position="586"/>
    </location>
</feature>
<evidence type="ECO:0000256" key="2">
    <source>
        <dbReference type="ARBA" id="ARBA00005585"/>
    </source>
</evidence>
<feature type="region of interest" description="Disordered" evidence="7">
    <location>
        <begin position="936"/>
        <end position="969"/>
    </location>
</feature>
<feature type="transmembrane region" description="Helical" evidence="8">
    <location>
        <begin position="770"/>
        <end position="795"/>
    </location>
</feature>
<feature type="transmembrane region" description="Helical" evidence="8">
    <location>
        <begin position="375"/>
        <end position="399"/>
    </location>
</feature>
<dbReference type="Proteomes" id="UP001235939">
    <property type="component" value="Chromosome 18"/>
</dbReference>
<evidence type="ECO:0000256" key="1">
    <source>
        <dbReference type="ARBA" id="ARBA00004141"/>
    </source>
</evidence>
<comment type="similarity">
    <text evidence="2">Belongs to the patched family.</text>
</comment>
<evidence type="ECO:0000313" key="11">
    <source>
        <dbReference type="Proteomes" id="UP001235939"/>
    </source>
</evidence>
<keyword evidence="6" id="KW-0325">Glycoprotein</keyword>
<feature type="transmembrane region" description="Helical" evidence="8">
    <location>
        <begin position="405"/>
        <end position="429"/>
    </location>
</feature>
<evidence type="ECO:0000256" key="5">
    <source>
        <dbReference type="ARBA" id="ARBA00023136"/>
    </source>
</evidence>
<keyword evidence="5 8" id="KW-0472">Membrane</keyword>
<name>A0ABY6LHM2_9ARAC</name>
<proteinExistence type="inferred from homology"/>
<evidence type="ECO:0000313" key="10">
    <source>
        <dbReference type="EMBL" id="UYV79697.1"/>
    </source>
</evidence>
<evidence type="ECO:0000256" key="4">
    <source>
        <dbReference type="ARBA" id="ARBA00022989"/>
    </source>
</evidence>
<feature type="transmembrane region" description="Helical" evidence="8">
    <location>
        <begin position="904"/>
        <end position="926"/>
    </location>
</feature>
<comment type="subcellular location">
    <subcellularLocation>
        <location evidence="1">Membrane</location>
        <topology evidence="1">Multi-pass membrane protein</topology>
    </subcellularLocation>
</comment>
<keyword evidence="11" id="KW-1185">Reference proteome</keyword>
<dbReference type="InterPro" id="IPR051697">
    <property type="entry name" value="Patched_domain-protein"/>
</dbReference>
<dbReference type="EMBL" id="CP092880">
    <property type="protein sequence ID" value="UYV79697.1"/>
    <property type="molecule type" value="Genomic_DNA"/>
</dbReference>
<dbReference type="Gene3D" id="1.20.1640.10">
    <property type="entry name" value="Multidrug efflux transporter AcrB transmembrane domain"/>
    <property type="match status" value="2"/>
</dbReference>
<feature type="transmembrane region" description="Helical" evidence="8">
    <location>
        <begin position="874"/>
        <end position="898"/>
    </location>
</feature>
<feature type="transmembrane region" description="Helical" evidence="8">
    <location>
        <begin position="802"/>
        <end position="823"/>
    </location>
</feature>
<gene>
    <name evidence="10" type="ORF">LAZ67_18000305</name>
</gene>
<evidence type="ECO:0000256" key="7">
    <source>
        <dbReference type="SAM" id="MobiDB-lite"/>
    </source>
</evidence>
<dbReference type="PANTHER" id="PTHR10796">
    <property type="entry name" value="PATCHED-RELATED"/>
    <property type="match status" value="1"/>
</dbReference>
<feature type="transmembrane region" description="Helical" evidence="8">
    <location>
        <begin position="103"/>
        <end position="126"/>
    </location>
</feature>
<dbReference type="InterPro" id="IPR003392">
    <property type="entry name" value="PTHD_SSD"/>
</dbReference>
<dbReference type="SUPFAM" id="SSF82866">
    <property type="entry name" value="Multidrug efflux transporter AcrB transmembrane domain"/>
    <property type="match status" value="2"/>
</dbReference>
<feature type="transmembrane region" description="Helical" evidence="8">
    <location>
        <begin position="450"/>
        <end position="468"/>
    </location>
</feature>
<keyword evidence="4 8" id="KW-1133">Transmembrane helix</keyword>
<organism evidence="10 11">
    <name type="scientific">Cordylochernes scorpioides</name>
    <dbReference type="NCBI Taxonomy" id="51811"/>
    <lineage>
        <taxon>Eukaryota</taxon>
        <taxon>Metazoa</taxon>
        <taxon>Ecdysozoa</taxon>
        <taxon>Arthropoda</taxon>
        <taxon>Chelicerata</taxon>
        <taxon>Arachnida</taxon>
        <taxon>Pseudoscorpiones</taxon>
        <taxon>Cheliferoidea</taxon>
        <taxon>Chernetidae</taxon>
        <taxon>Cordylochernes</taxon>
    </lineage>
</organism>
<feature type="domain" description="SSD" evidence="9">
    <location>
        <begin position="341"/>
        <end position="502"/>
    </location>
</feature>
<keyword evidence="3 8" id="KW-0812">Transmembrane</keyword>
<dbReference type="PANTHER" id="PTHR10796:SF92">
    <property type="entry name" value="PATCHED-RELATED, ISOFORM A"/>
    <property type="match status" value="1"/>
</dbReference>
<protein>
    <submittedName>
        <fullName evidence="10">Daf-6</fullName>
    </submittedName>
</protein>
<sequence length="969" mass="110153">MVMNGRPSGQIRQLTNSRERLLFIGIDKEKDKTQQKRRWGKEVASKCYCNQGTIESPSDHLPVGIQLGKRTICSHLSLKMQCSCLEKGFKRFFRWLGTIIARYYIAFIIIPPILSLLLGTGCHLIYKSTVQDAEFLFSPVSGLAKEERAVVESHFPSNNTSNFDPARMTRLGRFARIFAVPRDDKTVLRKSIFEDLIKVDQLINTFTVTWEGKNYTYQDLCAKDKNGKCFENSILNYISKMESIESGHHFLKYPVITDLRTMKIDFLPTFLGGLEIDPEGRILFAKAAGLVYFLNIDTPIFNKISYLWEQEFLNIIGNTHPEHISLMMYVSDSLGDELHRNIMSVLKFFVLSVVFMICYSVTATSTSNWLLSKPWLGLIGCFTSLFGVISAYGFCLYIGQSWIAMNIAILFIMIGIGMDDTFVILAAWWRTDPRDSVEDRTAETFANSGIAITITSLTNFLSFFVGTFTPFPATYIFCAHASTAVAFTYLLQITFFGGVLVFCGKMEKENRHSLFYFCNVIHPEQAKEKGCIFQILCSGSGEHIPSEKNFFAIFFRDYVGGALSRLWVKILIIAVFLAYLGVGSYGCTTLREGLEVEKLFQHDSYAADYYDSQFTYFYDYYLRIQMVITEDIDYSNPKVQEKLELFTQKVENSSFIANGSLGLTESWMRILKTSYPIYNFRGYKMSNHSVFVDVVKNSFLSLPAHKRFENDIEFNENGTKILASRILFQTTSIKNTNDAKFLLIALRKLAEEAPFKVTFYNAYFPFMDHFIIIGSVTIDSVLITLLLMAVIAFFFIPSLVSIILMVLALISIQVGIIGYMALWNVPLDPISMICLIMCVGFSVDNCAHVLHAFRDSEEKDPNKKIQDSLYKVGLPIIQGCISSFIAILALILEGAFIFWTFFRIILLVLMFGALHSLFLLPILLYFAEKAMKKKNDEPELDDPAVRQPLSAKEEPQAPSSELIERISIV</sequence>
<accession>A0ABY6LHM2</accession>
<dbReference type="PROSITE" id="PS50156">
    <property type="entry name" value="SSD"/>
    <property type="match status" value="1"/>
</dbReference>
<evidence type="ECO:0000256" key="6">
    <source>
        <dbReference type="ARBA" id="ARBA00023180"/>
    </source>
</evidence>
<dbReference type="Pfam" id="PF02460">
    <property type="entry name" value="Patched"/>
    <property type="match status" value="1"/>
</dbReference>
<feature type="transmembrane region" description="Helical" evidence="8">
    <location>
        <begin position="829"/>
        <end position="853"/>
    </location>
</feature>
<evidence type="ECO:0000256" key="8">
    <source>
        <dbReference type="SAM" id="Phobius"/>
    </source>
</evidence>
<reference evidence="10 11" key="1">
    <citation type="submission" date="2022-01" db="EMBL/GenBank/DDBJ databases">
        <title>A chromosomal length assembly of Cordylochernes scorpioides.</title>
        <authorList>
            <person name="Zeh D."/>
            <person name="Zeh J."/>
        </authorList>
    </citation>
    <scope>NUCLEOTIDE SEQUENCE [LARGE SCALE GENOMIC DNA]</scope>
    <source>
        <strain evidence="10">IN4F17</strain>
        <tissue evidence="10">Whole Body</tissue>
    </source>
</reference>
<feature type="transmembrane region" description="Helical" evidence="8">
    <location>
        <begin position="342"/>
        <end position="363"/>
    </location>
</feature>
<evidence type="ECO:0000259" key="9">
    <source>
        <dbReference type="PROSITE" id="PS50156"/>
    </source>
</evidence>
<dbReference type="InterPro" id="IPR000731">
    <property type="entry name" value="SSD"/>
</dbReference>
<feature type="transmembrane region" description="Helical" evidence="8">
    <location>
        <begin position="474"/>
        <end position="503"/>
    </location>
</feature>